<reference evidence="12 13" key="1">
    <citation type="submission" date="2017-09" db="EMBL/GenBank/DDBJ databases">
        <title>Large-scale bioinformatics analysis of Bacillus genomes uncovers conserved roles of natural products in bacterial physiology.</title>
        <authorList>
            <consortium name="Agbiome Team Llc"/>
            <person name="Bleich R.M."/>
            <person name="Kirk G.J."/>
            <person name="Santa Maria K.C."/>
            <person name="Allen S.E."/>
            <person name="Farag S."/>
            <person name="Shank E.A."/>
            <person name="Bowers A."/>
        </authorList>
    </citation>
    <scope>NUCLEOTIDE SEQUENCE [LARGE SCALE GENOMIC DNA]</scope>
    <source>
        <strain evidence="12 13">AFS003229</strain>
    </source>
</reference>
<keyword evidence="6 10" id="KW-0786">Thiamine pyrophosphate</keyword>
<evidence type="ECO:0000256" key="3">
    <source>
        <dbReference type="ARBA" id="ARBA00012281"/>
    </source>
</evidence>
<evidence type="ECO:0000256" key="6">
    <source>
        <dbReference type="ARBA" id="ARBA00023052"/>
    </source>
</evidence>
<proteinExistence type="predicted"/>
<sequence length="370" mass="42176">MEKTENPILKAYSKENLPEMYQVLAPNGEIIESIDGKIDKSLMLKMYESMLLLRMFDRKSVNLQRQGRMGTYAPFEGQEASQIGSALALSAGDWMFPTYRDHAAAIIHGQEMYRVFLYWMGHVEGSICPEGKRTMPPCVPIATQMVHAVGTAWASKLKGEENVSIAYFGDGATSEGDFHEALNFAGVYKTPTIFFCQNNGYAISVPFEKQSASKTISQRADAYDIHGVRVDGNDIFAVWLTVKEAVERALKGEGPTLIEAITFRYGAHTTADNPNIYRNQEDISTFWRENRDPITRLKKLLIKKGFWNEEQEEMVLKQISEQIDTHLKKAEEYPKADPLDMFNHVYAEESWHINEQQQELQQILKKDVKK</sequence>
<comment type="caution">
    <text evidence="12">The sequence shown here is derived from an EMBL/GenBank/DDBJ whole genome shotgun (WGS) entry which is preliminary data.</text>
</comment>
<evidence type="ECO:0000256" key="5">
    <source>
        <dbReference type="ARBA" id="ARBA00023002"/>
    </source>
</evidence>
<feature type="domain" description="Dehydrogenase E1 component" evidence="11">
    <location>
        <begin position="48"/>
        <end position="338"/>
    </location>
</feature>
<evidence type="ECO:0000256" key="2">
    <source>
        <dbReference type="ARBA" id="ARBA00011870"/>
    </source>
</evidence>
<keyword evidence="5 10" id="KW-0560">Oxidoreductase</keyword>
<dbReference type="AlphaFoldDB" id="A0AAX0RUU5"/>
<dbReference type="EMBL" id="NUEQ01000139">
    <property type="protein sequence ID" value="PEJ23872.1"/>
    <property type="molecule type" value="Genomic_DNA"/>
</dbReference>
<evidence type="ECO:0000259" key="11">
    <source>
        <dbReference type="Pfam" id="PF00676"/>
    </source>
</evidence>
<evidence type="ECO:0000313" key="12">
    <source>
        <dbReference type="EMBL" id="PEJ23872.1"/>
    </source>
</evidence>
<evidence type="ECO:0000256" key="7">
    <source>
        <dbReference type="ARBA" id="ARBA00023317"/>
    </source>
</evidence>
<dbReference type="InterPro" id="IPR017596">
    <property type="entry name" value="PdhA/BkdA"/>
</dbReference>
<gene>
    <name evidence="12" type="primary">pdhA</name>
    <name evidence="12" type="ORF">CN689_27745</name>
</gene>
<dbReference type="InterPro" id="IPR050771">
    <property type="entry name" value="Alpha-ketoacid_DH_E1_comp"/>
</dbReference>
<comment type="subunit">
    <text evidence="2 10">Heterodimer of an alpha and a beta chain.</text>
</comment>
<comment type="catalytic activity">
    <reaction evidence="9 10">
        <text>N(6)-[(R)-lipoyl]-L-lysyl-[protein] + pyruvate + H(+) = N(6)-[(R)-S(8)-acetyldihydrolipoyl]-L-lysyl-[protein] + CO2</text>
        <dbReference type="Rhea" id="RHEA:19189"/>
        <dbReference type="Rhea" id="RHEA-COMP:10474"/>
        <dbReference type="Rhea" id="RHEA-COMP:10478"/>
        <dbReference type="ChEBI" id="CHEBI:15361"/>
        <dbReference type="ChEBI" id="CHEBI:15378"/>
        <dbReference type="ChEBI" id="CHEBI:16526"/>
        <dbReference type="ChEBI" id="CHEBI:83099"/>
        <dbReference type="ChEBI" id="CHEBI:83111"/>
        <dbReference type="EC" id="1.2.4.1"/>
    </reaction>
</comment>
<evidence type="ECO:0000313" key="13">
    <source>
        <dbReference type="Proteomes" id="UP000220106"/>
    </source>
</evidence>
<dbReference type="Pfam" id="PF00676">
    <property type="entry name" value="E1_dh"/>
    <property type="match status" value="1"/>
</dbReference>
<organism evidence="12 13">
    <name type="scientific">Peribacillus butanolivorans</name>
    <dbReference type="NCBI Taxonomy" id="421767"/>
    <lineage>
        <taxon>Bacteria</taxon>
        <taxon>Bacillati</taxon>
        <taxon>Bacillota</taxon>
        <taxon>Bacilli</taxon>
        <taxon>Bacillales</taxon>
        <taxon>Bacillaceae</taxon>
        <taxon>Peribacillus</taxon>
    </lineage>
</organism>
<dbReference type="PANTHER" id="PTHR43380">
    <property type="entry name" value="2-OXOISOVALERATE DEHYDROGENASE SUBUNIT ALPHA, MITOCHONDRIAL"/>
    <property type="match status" value="1"/>
</dbReference>
<comment type="function">
    <text evidence="8 10">The pyruvate dehydrogenase complex catalyzes the overall conversion of pyruvate to acetyl-CoA and CO(2). It contains multiple copies of three enzymatic components: pyruvate dehydrogenase (E1), dihydrolipoamide acetyltransferase (E2) and lipoamide dehydrogenase (E3).</text>
</comment>
<dbReference type="InterPro" id="IPR001017">
    <property type="entry name" value="DH_E1"/>
</dbReference>
<accession>A0AAX0RUU5</accession>
<evidence type="ECO:0000256" key="4">
    <source>
        <dbReference type="ARBA" id="ARBA00014159"/>
    </source>
</evidence>
<evidence type="ECO:0000256" key="1">
    <source>
        <dbReference type="ARBA" id="ARBA00001964"/>
    </source>
</evidence>
<evidence type="ECO:0000256" key="9">
    <source>
        <dbReference type="ARBA" id="ARBA00051231"/>
    </source>
</evidence>
<dbReference type="EC" id="1.2.4.1" evidence="3 10"/>
<name>A0AAX0RUU5_9BACI</name>
<dbReference type="PANTHER" id="PTHR43380:SF1">
    <property type="entry name" value="2-OXOISOVALERATE DEHYDROGENASE SUBUNIT ALPHA, MITOCHONDRIAL"/>
    <property type="match status" value="1"/>
</dbReference>
<dbReference type="Proteomes" id="UP000220106">
    <property type="component" value="Unassembled WGS sequence"/>
</dbReference>
<evidence type="ECO:0000256" key="10">
    <source>
        <dbReference type="RuleBase" id="RU366007"/>
    </source>
</evidence>
<dbReference type="CDD" id="cd02000">
    <property type="entry name" value="TPP_E1_PDC_ADC_BCADC"/>
    <property type="match status" value="1"/>
</dbReference>
<dbReference type="GO" id="GO:0004739">
    <property type="term" value="F:pyruvate dehydrogenase (acetyl-transferring) activity"/>
    <property type="evidence" value="ECO:0007669"/>
    <property type="project" value="UniProtKB-UniRule"/>
</dbReference>
<protein>
    <recommendedName>
        <fullName evidence="4 10">Pyruvate dehydrogenase E1 component subunit alpha</fullName>
        <ecNumber evidence="3 10">1.2.4.1</ecNumber>
    </recommendedName>
</protein>
<dbReference type="RefSeq" id="WP_098178176.1">
    <property type="nucleotide sequence ID" value="NZ_CP050509.1"/>
</dbReference>
<dbReference type="Gene3D" id="3.40.50.970">
    <property type="match status" value="1"/>
</dbReference>
<dbReference type="GO" id="GO:0009083">
    <property type="term" value="P:branched-chain amino acid catabolic process"/>
    <property type="evidence" value="ECO:0007669"/>
    <property type="project" value="TreeGrafter"/>
</dbReference>
<dbReference type="NCBIfam" id="TIGR03181">
    <property type="entry name" value="PDH_E1_alph_x"/>
    <property type="match status" value="1"/>
</dbReference>
<evidence type="ECO:0000256" key="8">
    <source>
        <dbReference type="ARBA" id="ARBA00025211"/>
    </source>
</evidence>
<dbReference type="InterPro" id="IPR029061">
    <property type="entry name" value="THDP-binding"/>
</dbReference>
<dbReference type="SUPFAM" id="SSF52518">
    <property type="entry name" value="Thiamin diphosphate-binding fold (THDP-binding)"/>
    <property type="match status" value="1"/>
</dbReference>
<comment type="cofactor">
    <cofactor evidence="1 10">
        <name>thiamine diphosphate</name>
        <dbReference type="ChEBI" id="CHEBI:58937"/>
    </cofactor>
</comment>
<keyword evidence="7 10" id="KW-0670">Pyruvate</keyword>